<gene>
    <name evidence="1" type="ORF">ALQ65_02725</name>
</gene>
<feature type="non-terminal residue" evidence="1">
    <location>
        <position position="1"/>
    </location>
</feature>
<accession>A0A3M3JSW9</accession>
<proteinExistence type="predicted"/>
<evidence type="ECO:0000313" key="2">
    <source>
        <dbReference type="Proteomes" id="UP000271468"/>
    </source>
</evidence>
<feature type="non-terminal residue" evidence="1">
    <location>
        <position position="66"/>
    </location>
</feature>
<comment type="caution">
    <text evidence="1">The sequence shown here is derived from an EMBL/GenBank/DDBJ whole genome shotgun (WGS) entry which is preliminary data.</text>
</comment>
<dbReference type="AlphaFoldDB" id="A0A3M3JSW9"/>
<dbReference type="Proteomes" id="UP000271468">
    <property type="component" value="Unassembled WGS sequence"/>
</dbReference>
<dbReference type="EMBL" id="RBOV01000077">
    <property type="protein sequence ID" value="RMN13919.1"/>
    <property type="molecule type" value="Genomic_DNA"/>
</dbReference>
<name>A0A3M3JSW9_9PSED</name>
<organism evidence="1 2">
    <name type="scientific">Pseudomonas syringae pv. coriandricola</name>
    <dbReference type="NCBI Taxonomy" id="264453"/>
    <lineage>
        <taxon>Bacteria</taxon>
        <taxon>Pseudomonadati</taxon>
        <taxon>Pseudomonadota</taxon>
        <taxon>Gammaproteobacteria</taxon>
        <taxon>Pseudomonadales</taxon>
        <taxon>Pseudomonadaceae</taxon>
        <taxon>Pseudomonas</taxon>
    </lineage>
</organism>
<protein>
    <submittedName>
        <fullName evidence="1">Uncharacterized protein</fullName>
    </submittedName>
</protein>
<reference evidence="1 2" key="1">
    <citation type="submission" date="2018-08" db="EMBL/GenBank/DDBJ databases">
        <title>Recombination of ecologically and evolutionarily significant loci maintains genetic cohesion in the Pseudomonas syringae species complex.</title>
        <authorList>
            <person name="Dillon M."/>
            <person name="Thakur S."/>
            <person name="Almeida R.N.D."/>
            <person name="Weir B.S."/>
            <person name="Guttman D.S."/>
        </authorList>
    </citation>
    <scope>NUCLEOTIDE SEQUENCE [LARGE SCALE GENOMIC DNA]</scope>
    <source>
        <strain evidence="1 2">ICMP 12341</strain>
    </source>
</reference>
<evidence type="ECO:0000313" key="1">
    <source>
        <dbReference type="EMBL" id="RMN13919.1"/>
    </source>
</evidence>
<sequence>QPSLTSHSALSVLSGLKSTSKAVWLQLTVVPMLRVGMQFVTLRVRQRFCSVSDVGLRLEAPFRPSA</sequence>